<dbReference type="PROSITE" id="PS51257">
    <property type="entry name" value="PROKAR_LIPOPROTEIN"/>
    <property type="match status" value="1"/>
</dbReference>
<name>A0A1T4Y1D2_9BACT</name>
<feature type="signal peptide" evidence="2">
    <location>
        <begin position="1"/>
        <end position="27"/>
    </location>
</feature>
<proteinExistence type="predicted"/>
<evidence type="ECO:0000256" key="2">
    <source>
        <dbReference type="SAM" id="SignalP"/>
    </source>
</evidence>
<feature type="region of interest" description="Disordered" evidence="1">
    <location>
        <begin position="54"/>
        <end position="77"/>
    </location>
</feature>
<gene>
    <name evidence="3" type="ORF">SAMN02745166_02267</name>
</gene>
<dbReference type="STRING" id="48467.SAMN02745166_02267"/>
<evidence type="ECO:0000313" key="4">
    <source>
        <dbReference type="Proteomes" id="UP000190774"/>
    </source>
</evidence>
<protein>
    <recommendedName>
        <fullName evidence="5">Lipoprotein</fullName>
    </recommendedName>
</protein>
<evidence type="ECO:0000313" key="3">
    <source>
        <dbReference type="EMBL" id="SKA95085.1"/>
    </source>
</evidence>
<dbReference type="AlphaFoldDB" id="A0A1T4Y1D2"/>
<dbReference type="RefSeq" id="WP_078813472.1">
    <property type="nucleotide sequence ID" value="NZ_FUYE01000006.1"/>
</dbReference>
<sequence>MNALSPRLLLLALPCCLLISCATSTRYVEVTVPEGSRLGGGGRFEITQVTDARRFETNPDEPSTPSIGGQTKKGTPQERIVGRQRGSFGQAFGNVLLVQGQTVPERVQALLTEGLARRGHSLAAGGIPLQVEVQQFWAWMNPGMWTITLEAKIECVVHLRGGRQLRVRGHGENYCQAATDTNWRQAYEFTVEDFLKNLSTELDAAGY</sequence>
<organism evidence="3 4">
    <name type="scientific">Prosthecobacter debontii</name>
    <dbReference type="NCBI Taxonomy" id="48467"/>
    <lineage>
        <taxon>Bacteria</taxon>
        <taxon>Pseudomonadati</taxon>
        <taxon>Verrucomicrobiota</taxon>
        <taxon>Verrucomicrobiia</taxon>
        <taxon>Verrucomicrobiales</taxon>
        <taxon>Verrucomicrobiaceae</taxon>
        <taxon>Prosthecobacter</taxon>
    </lineage>
</organism>
<keyword evidence="4" id="KW-1185">Reference proteome</keyword>
<accession>A0A1T4Y1D2</accession>
<evidence type="ECO:0000256" key="1">
    <source>
        <dbReference type="SAM" id="MobiDB-lite"/>
    </source>
</evidence>
<dbReference type="OrthoDB" id="5523946at2"/>
<evidence type="ECO:0008006" key="5">
    <source>
        <dbReference type="Google" id="ProtNLM"/>
    </source>
</evidence>
<reference evidence="4" key="1">
    <citation type="submission" date="2017-02" db="EMBL/GenBank/DDBJ databases">
        <authorList>
            <person name="Varghese N."/>
            <person name="Submissions S."/>
        </authorList>
    </citation>
    <scope>NUCLEOTIDE SEQUENCE [LARGE SCALE GENOMIC DNA]</scope>
    <source>
        <strain evidence="4">ATCC 700200</strain>
    </source>
</reference>
<feature type="chain" id="PRO_5010516237" description="Lipoprotein" evidence="2">
    <location>
        <begin position="28"/>
        <end position="207"/>
    </location>
</feature>
<dbReference type="EMBL" id="FUYE01000006">
    <property type="protein sequence ID" value="SKA95085.1"/>
    <property type="molecule type" value="Genomic_DNA"/>
</dbReference>
<keyword evidence="2" id="KW-0732">Signal</keyword>
<dbReference type="Proteomes" id="UP000190774">
    <property type="component" value="Unassembled WGS sequence"/>
</dbReference>
<feature type="compositionally biased region" description="Polar residues" evidence="1">
    <location>
        <begin position="60"/>
        <end position="74"/>
    </location>
</feature>